<evidence type="ECO:0000256" key="1">
    <source>
        <dbReference type="ARBA" id="ARBA00004141"/>
    </source>
</evidence>
<dbReference type="VEuPathDB" id="TrichDB:TVAG_455540"/>
<dbReference type="InterPro" id="IPR020846">
    <property type="entry name" value="MFS_dom"/>
</dbReference>
<feature type="domain" description="Major facilitator superfamily (MFS) profile" evidence="7">
    <location>
        <begin position="1"/>
        <end position="202"/>
    </location>
</feature>
<dbReference type="SMR" id="A2FW93"/>
<evidence type="ECO:0000313" key="9">
    <source>
        <dbReference type="Proteomes" id="UP000001542"/>
    </source>
</evidence>
<evidence type="ECO:0000256" key="2">
    <source>
        <dbReference type="ARBA" id="ARBA00022448"/>
    </source>
</evidence>
<feature type="transmembrane region" description="Helical" evidence="6">
    <location>
        <begin position="403"/>
        <end position="426"/>
    </location>
</feature>
<sequence>MIAISFALLGYQLAYACNFAMITPIMSRLNFPEHIKPIVWWAAPITDLVVQPIVAYYSDQSFAKMGRRRPYLIVGGLGTSSGFLMIYFCEKMGQAISKTNALLWSQIIFSAAFVIMNIALNILQGPARSLVGDVVPVHQQIVANTIATIMNGCGAIIVNLVGAFDIGNYIPHFNNEQFVFMVGMSLVFIAVLITIIFAPEVRYSGPKTEKGLWTEIYKSFRYAPKLVTRAAVCFGLAWCGFFEFLVEVTDFFGREVFHGNPNSSCLDDKNNYTKGVNFGMGCIAATYAISLMYGFVQPYLISKLGARTCFAASQFIEVASLIIFNFISNKYALFCLFAMLGVSFMAFNSIPFAIVAMAVPEQDMGKFMAVVNSCGCVGQQTANIVIGSGIMSLLKSINFAKPYNIQIASGGFFALLSGILTVRMIVPGEKPKGLNNTPLLEEKEN</sequence>
<dbReference type="EMBL" id="DS114080">
    <property type="protein sequence ID" value="EAX90826.1"/>
    <property type="molecule type" value="Genomic_DNA"/>
</dbReference>
<proteinExistence type="predicted"/>
<dbReference type="VEuPathDB" id="TrichDB:TVAGG3_0537970"/>
<dbReference type="eggNOG" id="KOG0637">
    <property type="taxonomic scope" value="Eukaryota"/>
</dbReference>
<dbReference type="GO" id="GO:0008506">
    <property type="term" value="F:sucrose:proton symporter activity"/>
    <property type="evidence" value="ECO:0000318"/>
    <property type="project" value="GO_Central"/>
</dbReference>
<feature type="transmembrane region" description="Helical" evidence="6">
    <location>
        <begin position="70"/>
        <end position="89"/>
    </location>
</feature>
<comment type="subcellular location">
    <subcellularLocation>
        <location evidence="1">Membrane</location>
        <topology evidence="1">Multi-pass membrane protein</topology>
    </subcellularLocation>
</comment>
<dbReference type="GO" id="GO:0016020">
    <property type="term" value="C:membrane"/>
    <property type="evidence" value="ECO:0000318"/>
    <property type="project" value="GO_Central"/>
</dbReference>
<keyword evidence="4 6" id="KW-1133">Transmembrane helix</keyword>
<feature type="transmembrane region" description="Helical" evidence="6">
    <location>
        <begin position="38"/>
        <end position="58"/>
    </location>
</feature>
<keyword evidence="5 6" id="KW-0472">Membrane</keyword>
<feature type="transmembrane region" description="Helical" evidence="6">
    <location>
        <begin position="308"/>
        <end position="327"/>
    </location>
</feature>
<dbReference type="Pfam" id="PF07690">
    <property type="entry name" value="MFS_1"/>
    <property type="match status" value="1"/>
</dbReference>
<dbReference type="InterPro" id="IPR036259">
    <property type="entry name" value="MFS_trans_sf"/>
</dbReference>
<evidence type="ECO:0000256" key="5">
    <source>
        <dbReference type="ARBA" id="ARBA00023136"/>
    </source>
</evidence>
<keyword evidence="9" id="KW-1185">Reference proteome</keyword>
<feature type="transmembrane region" description="Helical" evidence="6">
    <location>
        <begin position="276"/>
        <end position="296"/>
    </location>
</feature>
<feature type="transmembrane region" description="Helical" evidence="6">
    <location>
        <begin position="178"/>
        <end position="198"/>
    </location>
</feature>
<name>A2FW93_TRIV3</name>
<dbReference type="OrthoDB" id="28755at2759"/>
<keyword evidence="3 6" id="KW-0812">Transmembrane</keyword>
<dbReference type="OMA" id="LSMPYAM"/>
<evidence type="ECO:0000256" key="3">
    <source>
        <dbReference type="ARBA" id="ARBA00022692"/>
    </source>
</evidence>
<dbReference type="FunFam" id="1.20.1250.20:FF:000531">
    <property type="entry name" value="Major Facilitator Superfamily protein"/>
    <property type="match status" value="1"/>
</dbReference>
<dbReference type="FunCoup" id="A2FW93">
    <property type="interactions" value="103"/>
</dbReference>
<organism evidence="8 9">
    <name type="scientific">Trichomonas vaginalis (strain ATCC PRA-98 / G3)</name>
    <dbReference type="NCBI Taxonomy" id="412133"/>
    <lineage>
        <taxon>Eukaryota</taxon>
        <taxon>Metamonada</taxon>
        <taxon>Parabasalia</taxon>
        <taxon>Trichomonadida</taxon>
        <taxon>Trichomonadidae</taxon>
        <taxon>Trichomonas</taxon>
    </lineage>
</organism>
<evidence type="ECO:0000256" key="6">
    <source>
        <dbReference type="SAM" id="Phobius"/>
    </source>
</evidence>
<feature type="transmembrane region" description="Helical" evidence="6">
    <location>
        <begin position="101"/>
        <end position="120"/>
    </location>
</feature>
<dbReference type="SUPFAM" id="SSF103473">
    <property type="entry name" value="MFS general substrate transporter"/>
    <property type="match status" value="1"/>
</dbReference>
<dbReference type="PROSITE" id="PS50850">
    <property type="entry name" value="MFS"/>
    <property type="match status" value="1"/>
</dbReference>
<dbReference type="RefSeq" id="XP_001303756.1">
    <property type="nucleotide sequence ID" value="XM_001303755.1"/>
</dbReference>
<feature type="transmembrane region" description="Helical" evidence="6">
    <location>
        <begin position="141"/>
        <end position="166"/>
    </location>
</feature>
<dbReference type="InParanoid" id="A2FW93"/>
<gene>
    <name evidence="8" type="ORF">TVAG_455540</name>
</gene>
<protein>
    <submittedName>
        <fullName evidence="8">Major Facilitator Superfamily protein</fullName>
    </submittedName>
</protein>
<evidence type="ECO:0000259" key="7">
    <source>
        <dbReference type="PROSITE" id="PS50850"/>
    </source>
</evidence>
<reference evidence="8" key="2">
    <citation type="journal article" date="2007" name="Science">
        <title>Draft genome sequence of the sexually transmitted pathogen Trichomonas vaginalis.</title>
        <authorList>
            <person name="Carlton J.M."/>
            <person name="Hirt R.P."/>
            <person name="Silva J.C."/>
            <person name="Delcher A.L."/>
            <person name="Schatz M."/>
            <person name="Zhao Q."/>
            <person name="Wortman J.R."/>
            <person name="Bidwell S.L."/>
            <person name="Alsmark U.C.M."/>
            <person name="Besteiro S."/>
            <person name="Sicheritz-Ponten T."/>
            <person name="Noel C.J."/>
            <person name="Dacks J.B."/>
            <person name="Foster P.G."/>
            <person name="Simillion C."/>
            <person name="Van de Peer Y."/>
            <person name="Miranda-Saavedra D."/>
            <person name="Barton G.J."/>
            <person name="Westrop G.D."/>
            <person name="Mueller S."/>
            <person name="Dessi D."/>
            <person name="Fiori P.L."/>
            <person name="Ren Q."/>
            <person name="Paulsen I."/>
            <person name="Zhang H."/>
            <person name="Bastida-Corcuera F.D."/>
            <person name="Simoes-Barbosa A."/>
            <person name="Brown M.T."/>
            <person name="Hayes R.D."/>
            <person name="Mukherjee M."/>
            <person name="Okumura C.Y."/>
            <person name="Schneider R."/>
            <person name="Smith A.J."/>
            <person name="Vanacova S."/>
            <person name="Villalvazo M."/>
            <person name="Haas B.J."/>
            <person name="Pertea M."/>
            <person name="Feldblyum T.V."/>
            <person name="Utterback T.R."/>
            <person name="Shu C.L."/>
            <person name="Osoegawa K."/>
            <person name="de Jong P.J."/>
            <person name="Hrdy I."/>
            <person name="Horvathova L."/>
            <person name="Zubacova Z."/>
            <person name="Dolezal P."/>
            <person name="Malik S.B."/>
            <person name="Logsdon J.M. Jr."/>
            <person name="Henze K."/>
            <person name="Gupta A."/>
            <person name="Wang C.C."/>
            <person name="Dunne R.L."/>
            <person name="Upcroft J.A."/>
            <person name="Upcroft P."/>
            <person name="White O."/>
            <person name="Salzberg S.L."/>
            <person name="Tang P."/>
            <person name="Chiu C.-H."/>
            <person name="Lee Y.-S."/>
            <person name="Embley T.M."/>
            <person name="Coombs G.H."/>
            <person name="Mottram J.C."/>
            <person name="Tachezy J."/>
            <person name="Fraser-Liggett C.M."/>
            <person name="Johnson P.J."/>
        </authorList>
    </citation>
    <scope>NUCLEOTIDE SEQUENCE [LARGE SCALE GENOMIC DNA]</scope>
    <source>
        <strain evidence="8">G3</strain>
    </source>
</reference>
<dbReference type="InterPro" id="IPR011701">
    <property type="entry name" value="MFS"/>
</dbReference>
<reference evidence="8" key="1">
    <citation type="submission" date="2006-10" db="EMBL/GenBank/DDBJ databases">
        <authorList>
            <person name="Amadeo P."/>
            <person name="Zhao Q."/>
            <person name="Wortman J."/>
            <person name="Fraser-Liggett C."/>
            <person name="Carlton J."/>
        </authorList>
    </citation>
    <scope>NUCLEOTIDE SEQUENCE</scope>
    <source>
        <strain evidence="8">G3</strain>
    </source>
</reference>
<dbReference type="Gene3D" id="1.20.1250.20">
    <property type="entry name" value="MFS general substrate transporter like domains"/>
    <property type="match status" value="1"/>
</dbReference>
<keyword evidence="2" id="KW-0813">Transport</keyword>
<evidence type="ECO:0000256" key="4">
    <source>
        <dbReference type="ARBA" id="ARBA00022989"/>
    </source>
</evidence>
<evidence type="ECO:0000313" key="8">
    <source>
        <dbReference type="EMBL" id="EAX90826.1"/>
    </source>
</evidence>
<feature type="transmembrane region" description="Helical" evidence="6">
    <location>
        <begin position="333"/>
        <end position="359"/>
    </location>
</feature>
<dbReference type="Proteomes" id="UP000001542">
    <property type="component" value="Unassembled WGS sequence"/>
</dbReference>
<accession>A2FW93</accession>
<dbReference type="PANTHER" id="PTHR19432:SF26">
    <property type="entry name" value="MAJOR FACILITATOR SUPERFAMILY (MFS) PROFILE DOMAIN-CONTAINING PROTEIN"/>
    <property type="match status" value="1"/>
</dbReference>
<dbReference type="PANTHER" id="PTHR19432">
    <property type="entry name" value="SUGAR TRANSPORTER"/>
    <property type="match status" value="1"/>
</dbReference>
<dbReference type="AlphaFoldDB" id="A2FW93"/>
<dbReference type="KEGG" id="tva:4748517"/>